<evidence type="ECO:0000313" key="2">
    <source>
        <dbReference type="Proteomes" id="UP000016617"/>
    </source>
</evidence>
<dbReference type="HOGENOM" id="CLU_3206028_0_0_9"/>
<dbReference type="EMBL" id="AWVA01000029">
    <property type="protein sequence ID" value="ERJ77792.1"/>
    <property type="molecule type" value="Genomic_DNA"/>
</dbReference>
<sequence length="45" mass="5293">MNFELIDKNSYFYTRVGFQIHKIKLSDISDIVIVAQNENDNIQMS</sequence>
<accession>U2JCM4</accession>
<organism evidence="1 2">
    <name type="scientific">Streptococcus sobrinus W1703</name>
    <dbReference type="NCBI Taxonomy" id="1227275"/>
    <lineage>
        <taxon>Bacteria</taxon>
        <taxon>Bacillati</taxon>
        <taxon>Bacillota</taxon>
        <taxon>Bacilli</taxon>
        <taxon>Lactobacillales</taxon>
        <taxon>Streptococcaceae</taxon>
        <taxon>Streptococcus</taxon>
    </lineage>
</organism>
<reference evidence="1 2" key="1">
    <citation type="submission" date="2013-06" db="EMBL/GenBank/DDBJ databases">
        <authorList>
            <person name="Weinstock G."/>
            <person name="Sodergren E."/>
            <person name="Lobos E.A."/>
            <person name="Fulton L."/>
            <person name="Fulton R."/>
            <person name="Courtney L."/>
            <person name="Fronick C."/>
            <person name="O'Laughlin M."/>
            <person name="Godfrey J."/>
            <person name="Wilson R.M."/>
            <person name="Miner T."/>
            <person name="Farmer C."/>
            <person name="Delehaunty K."/>
            <person name="Cordes M."/>
            <person name="Minx P."/>
            <person name="Tomlinson C."/>
            <person name="Chen J."/>
            <person name="Wollam A."/>
            <person name="Pepin K.H."/>
            <person name="Bhonagiri V."/>
            <person name="Zhang X."/>
            <person name="Warren W."/>
            <person name="Mitreva M."/>
            <person name="Mardis E.R."/>
            <person name="Wilson R.K."/>
        </authorList>
    </citation>
    <scope>NUCLEOTIDE SEQUENCE [LARGE SCALE GENOMIC DNA]</scope>
    <source>
        <strain evidence="1 2">W1703</strain>
    </source>
</reference>
<protein>
    <submittedName>
        <fullName evidence="1">Uncharacterized protein</fullName>
    </submittedName>
</protein>
<name>U2JCM4_9STRE</name>
<comment type="caution">
    <text evidence="1">The sequence shown here is derived from an EMBL/GenBank/DDBJ whole genome shotgun (WGS) entry which is preliminary data.</text>
</comment>
<gene>
    <name evidence="1" type="ORF">HMPREF1557_00594</name>
</gene>
<evidence type="ECO:0000313" key="1">
    <source>
        <dbReference type="EMBL" id="ERJ77792.1"/>
    </source>
</evidence>
<dbReference type="Proteomes" id="UP000016617">
    <property type="component" value="Unassembled WGS sequence"/>
</dbReference>
<proteinExistence type="predicted"/>
<dbReference type="AlphaFoldDB" id="U2JCM4"/>